<sequence length="141" mass="16781">MKWKSKPNPVETINEKPWLKDDISPYHLYLKFLYEYFRKGTGKYDFIFLGKAYRFRNEVTRGYEKLHQNCLGRRWFSFRPRRSTTPWKISAVISSFFNSKGRAPFPTSHLQFYYPCMDVCSLCNYTINTICIPSNAHQGVP</sequence>
<dbReference type="InParanoid" id="Q2LV98"/>
<dbReference type="Proteomes" id="UP000001933">
    <property type="component" value="Chromosome"/>
</dbReference>
<evidence type="ECO:0000313" key="1">
    <source>
        <dbReference type="EMBL" id="ABC78011.1"/>
    </source>
</evidence>
<keyword evidence="2" id="KW-1185">Reference proteome</keyword>
<name>Q2LV98_SYNAS</name>
<evidence type="ECO:0000313" key="2">
    <source>
        <dbReference type="Proteomes" id="UP000001933"/>
    </source>
</evidence>
<dbReference type="HOGENOM" id="CLU_1824346_0_0_7"/>
<accession>Q2LV98</accession>
<gene>
    <name evidence="1" type="ORF">SYN_00714</name>
</gene>
<dbReference type="KEGG" id="sat:SYN_00714"/>
<dbReference type="AlphaFoldDB" id="Q2LV98"/>
<organism evidence="1 2">
    <name type="scientific">Syntrophus aciditrophicus (strain SB)</name>
    <dbReference type="NCBI Taxonomy" id="56780"/>
    <lineage>
        <taxon>Bacteria</taxon>
        <taxon>Pseudomonadati</taxon>
        <taxon>Thermodesulfobacteriota</taxon>
        <taxon>Syntrophia</taxon>
        <taxon>Syntrophales</taxon>
        <taxon>Syntrophaceae</taxon>
        <taxon>Syntrophus</taxon>
    </lineage>
</organism>
<reference evidence="1 2" key="1">
    <citation type="journal article" date="2007" name="Proc. Natl. Acad. Sci. U.S.A.">
        <title>The genome of Syntrophus aciditrophicus: life at the thermodynamic limit of microbial growth.</title>
        <authorList>
            <person name="McInerney M.J."/>
            <person name="Rohlin L."/>
            <person name="Mouttaki H."/>
            <person name="Kim U."/>
            <person name="Krupp R.S."/>
            <person name="Rios-Hernandez L."/>
            <person name="Sieber J."/>
            <person name="Struchtemeyer C.G."/>
            <person name="Bhattacharyya A."/>
            <person name="Campbell J.W."/>
            <person name="Gunsalus R.P."/>
        </authorList>
    </citation>
    <scope>NUCLEOTIDE SEQUENCE [LARGE SCALE GENOMIC DNA]</scope>
    <source>
        <strain evidence="1 2">SB</strain>
    </source>
</reference>
<dbReference type="STRING" id="56780.SYN_00714"/>
<dbReference type="EMBL" id="CP000252">
    <property type="protein sequence ID" value="ABC78011.1"/>
    <property type="molecule type" value="Genomic_DNA"/>
</dbReference>
<proteinExistence type="predicted"/>
<protein>
    <submittedName>
        <fullName evidence="1">Hypothetical cytosolic protein</fullName>
    </submittedName>
</protein>